<dbReference type="SUPFAM" id="SSF52540">
    <property type="entry name" value="P-loop containing nucleoside triphosphate hydrolases"/>
    <property type="match status" value="1"/>
</dbReference>
<gene>
    <name evidence="4" type="ORF">LEA_04273</name>
</gene>
<dbReference type="GO" id="GO:0005524">
    <property type="term" value="F:ATP binding"/>
    <property type="evidence" value="ECO:0007669"/>
    <property type="project" value="UniProtKB-KW"/>
</dbReference>
<dbReference type="GO" id="GO:0016301">
    <property type="term" value="F:kinase activity"/>
    <property type="evidence" value="ECO:0007669"/>
    <property type="project" value="InterPro"/>
</dbReference>
<keyword evidence="2" id="KW-0067">ATP-binding</keyword>
<keyword evidence="1" id="KW-0547">Nucleotide-binding</keyword>
<dbReference type="InterPro" id="IPR010488">
    <property type="entry name" value="Zeta_toxin_domain"/>
</dbReference>
<dbReference type="InterPro" id="IPR027417">
    <property type="entry name" value="P-loop_NTPase"/>
</dbReference>
<accession>K1U4S7</accession>
<evidence type="ECO:0000256" key="1">
    <source>
        <dbReference type="ARBA" id="ARBA00022741"/>
    </source>
</evidence>
<dbReference type="Gene3D" id="3.40.50.300">
    <property type="entry name" value="P-loop containing nucleotide triphosphate hydrolases"/>
    <property type="match status" value="1"/>
</dbReference>
<dbReference type="EMBL" id="AJWY01002818">
    <property type="protein sequence ID" value="EKC77243.1"/>
    <property type="molecule type" value="Genomic_DNA"/>
</dbReference>
<evidence type="ECO:0000259" key="3">
    <source>
        <dbReference type="Pfam" id="PF06414"/>
    </source>
</evidence>
<name>K1U4S7_9ZZZZ</name>
<dbReference type="Pfam" id="PF06414">
    <property type="entry name" value="Zeta_toxin"/>
    <property type="match status" value="1"/>
</dbReference>
<feature type="domain" description="Zeta toxin" evidence="3">
    <location>
        <begin position="23"/>
        <end position="166"/>
    </location>
</feature>
<reference evidence="4" key="1">
    <citation type="journal article" date="2013" name="Environ. Microbiol.">
        <title>Microbiota from the distal guts of lean and obese adolescents exhibit partial functional redundancy besides clear differences in community structure.</title>
        <authorList>
            <person name="Ferrer M."/>
            <person name="Ruiz A."/>
            <person name="Lanza F."/>
            <person name="Haange S.B."/>
            <person name="Oberbach A."/>
            <person name="Till H."/>
            <person name="Bargiela R."/>
            <person name="Campoy C."/>
            <person name="Segura M.T."/>
            <person name="Richter M."/>
            <person name="von Bergen M."/>
            <person name="Seifert J."/>
            <person name="Suarez A."/>
        </authorList>
    </citation>
    <scope>NUCLEOTIDE SEQUENCE</scope>
</reference>
<organism evidence="4">
    <name type="scientific">human gut metagenome</name>
    <dbReference type="NCBI Taxonomy" id="408170"/>
    <lineage>
        <taxon>unclassified sequences</taxon>
        <taxon>metagenomes</taxon>
        <taxon>organismal metagenomes</taxon>
    </lineage>
</organism>
<dbReference type="AlphaFoldDB" id="K1U4S7"/>
<evidence type="ECO:0000313" key="4">
    <source>
        <dbReference type="EMBL" id="EKC77243.1"/>
    </source>
</evidence>
<protein>
    <submittedName>
        <fullName evidence="4">Zeta toxin family protein</fullName>
    </submittedName>
</protein>
<proteinExistence type="predicted"/>
<comment type="caution">
    <text evidence="4">The sequence shown here is derived from an EMBL/GenBank/DDBJ whole genome shotgun (WGS) entry which is preliminary data.</text>
</comment>
<sequence>MANDEKITLGKGGALPNTALKKDKQAFYVIGLPASGKSEVAGLLSDNYGAIILDSDYAKRKFPEYQAECGATIVHEESSMVVFGGKEPYASEDSLLKYAVQNDFNIVIPKIGDVSSKVLALAKSLQRAKYEVHLVLVRLDREIAVRRAFTRFSKTGRYVPLSLIFDVYAND</sequence>
<feature type="non-terminal residue" evidence="4">
    <location>
        <position position="171"/>
    </location>
</feature>
<evidence type="ECO:0000256" key="2">
    <source>
        <dbReference type="ARBA" id="ARBA00022840"/>
    </source>
</evidence>